<keyword evidence="5" id="KW-1185">Reference proteome</keyword>
<dbReference type="EMBL" id="CP072788">
    <property type="protein sequence ID" value="QTR02342.1"/>
    <property type="molecule type" value="Genomic_DNA"/>
</dbReference>
<evidence type="ECO:0000256" key="1">
    <source>
        <dbReference type="SAM" id="MobiDB-lite"/>
    </source>
</evidence>
<evidence type="ECO:0000313" key="4">
    <source>
        <dbReference type="Proteomes" id="UP000671828"/>
    </source>
</evidence>
<evidence type="ECO:0000313" key="3">
    <source>
        <dbReference type="EMBL" id="QTR02342.1"/>
    </source>
</evidence>
<organism evidence="3 4">
    <name type="scientific">Saccharothrix algeriensis</name>
    <dbReference type="NCBI Taxonomy" id="173560"/>
    <lineage>
        <taxon>Bacteria</taxon>
        <taxon>Bacillati</taxon>
        <taxon>Actinomycetota</taxon>
        <taxon>Actinomycetes</taxon>
        <taxon>Pseudonocardiales</taxon>
        <taxon>Pseudonocardiaceae</taxon>
        <taxon>Saccharothrix</taxon>
    </lineage>
</organism>
<evidence type="ECO:0000313" key="2">
    <source>
        <dbReference type="EMBL" id="MBM7813916.1"/>
    </source>
</evidence>
<dbReference type="Proteomes" id="UP000671828">
    <property type="component" value="Chromosome"/>
</dbReference>
<dbReference type="RefSeq" id="WP_204844494.1">
    <property type="nucleotide sequence ID" value="NZ_JAFBCL010000001.1"/>
</dbReference>
<proteinExistence type="predicted"/>
<evidence type="ECO:0000313" key="5">
    <source>
        <dbReference type="Proteomes" id="UP001195724"/>
    </source>
</evidence>
<accession>A0A8T8HV07</accession>
<dbReference type="Proteomes" id="UP001195724">
    <property type="component" value="Unassembled WGS sequence"/>
</dbReference>
<name>A0A8T8HV07_9PSEU</name>
<dbReference type="AlphaFoldDB" id="A0A8T8HV07"/>
<protein>
    <submittedName>
        <fullName evidence="3">Uncharacterized protein</fullName>
    </submittedName>
</protein>
<feature type="region of interest" description="Disordered" evidence="1">
    <location>
        <begin position="49"/>
        <end position="70"/>
    </location>
</feature>
<reference evidence="2 5" key="1">
    <citation type="submission" date="2021-01" db="EMBL/GenBank/DDBJ databases">
        <title>Sequencing the genomes of 1000 actinobacteria strains.</title>
        <authorList>
            <person name="Klenk H.-P."/>
        </authorList>
    </citation>
    <scope>NUCLEOTIDE SEQUENCE [LARGE SCALE GENOMIC DNA]</scope>
    <source>
        <strain evidence="2 5">DSM 44581</strain>
    </source>
</reference>
<reference evidence="3" key="2">
    <citation type="submission" date="2021-04" db="EMBL/GenBank/DDBJ databases">
        <title>Saccharothrix algeriensis WGS.</title>
        <authorList>
            <person name="Stuskova K."/>
            <person name="Hakalova E."/>
            <person name="Tebbal A.B."/>
            <person name="Eichmeier A."/>
        </authorList>
    </citation>
    <scope>NUCLEOTIDE SEQUENCE</scope>
    <source>
        <strain evidence="3">NRRL B-24137</strain>
    </source>
</reference>
<sequence>MKTTSAERWGIHPEHTWLRGERPSGAVAFDEETAVWNVYGHEGAKVEADFATRTRTSPSAGASTSASARR</sequence>
<feature type="compositionally biased region" description="Low complexity" evidence="1">
    <location>
        <begin position="53"/>
        <end position="70"/>
    </location>
</feature>
<gene>
    <name evidence="3" type="ORF">J7S33_24775</name>
    <name evidence="2" type="ORF">JOE68_004781</name>
</gene>
<dbReference type="EMBL" id="JAFBCL010000001">
    <property type="protein sequence ID" value="MBM7813916.1"/>
    <property type="molecule type" value="Genomic_DNA"/>
</dbReference>